<feature type="transmembrane region" description="Helical" evidence="1">
    <location>
        <begin position="40"/>
        <end position="62"/>
    </location>
</feature>
<keyword evidence="1" id="KW-0472">Membrane</keyword>
<name>A0A9X1ICQ4_9PROT</name>
<protein>
    <submittedName>
        <fullName evidence="2">Uncharacterized protein</fullName>
    </submittedName>
</protein>
<sequence>MSEVSRGLLPGLLYGLLAFLAGAVLGPIRELVLAPVIGGLQAALIEGAVMAVALFLVARLAARRLPPHAGREPRAGMAAMGLMVVLAAEAALGAALDASGLSAERAVRSGAEQAVGLVLLGWLAVLPFRVRREG</sequence>
<organism evidence="2 3">
    <name type="scientific">Roseicella aerolata</name>
    <dbReference type="NCBI Taxonomy" id="2883479"/>
    <lineage>
        <taxon>Bacteria</taxon>
        <taxon>Pseudomonadati</taxon>
        <taxon>Pseudomonadota</taxon>
        <taxon>Alphaproteobacteria</taxon>
        <taxon>Acetobacterales</taxon>
        <taxon>Roseomonadaceae</taxon>
        <taxon>Roseicella</taxon>
    </lineage>
</organism>
<feature type="transmembrane region" description="Helical" evidence="1">
    <location>
        <begin position="114"/>
        <end position="130"/>
    </location>
</feature>
<gene>
    <name evidence="2" type="ORF">LHA35_09690</name>
</gene>
<evidence type="ECO:0000313" key="3">
    <source>
        <dbReference type="Proteomes" id="UP001139311"/>
    </source>
</evidence>
<dbReference type="EMBL" id="JAJAQI010000011">
    <property type="protein sequence ID" value="MCB4822002.1"/>
    <property type="molecule type" value="Genomic_DNA"/>
</dbReference>
<dbReference type="AlphaFoldDB" id="A0A9X1ICQ4"/>
<evidence type="ECO:0000313" key="2">
    <source>
        <dbReference type="EMBL" id="MCB4822002.1"/>
    </source>
</evidence>
<evidence type="ECO:0000256" key="1">
    <source>
        <dbReference type="SAM" id="Phobius"/>
    </source>
</evidence>
<accession>A0A9X1ICQ4</accession>
<feature type="transmembrane region" description="Helical" evidence="1">
    <location>
        <begin position="74"/>
        <end position="94"/>
    </location>
</feature>
<keyword evidence="1" id="KW-1133">Transmembrane helix</keyword>
<proteinExistence type="predicted"/>
<feature type="transmembrane region" description="Helical" evidence="1">
    <location>
        <begin position="7"/>
        <end position="28"/>
    </location>
</feature>
<keyword evidence="1" id="KW-0812">Transmembrane</keyword>
<reference evidence="2" key="1">
    <citation type="submission" date="2021-10" db="EMBL/GenBank/DDBJ databases">
        <title>Roseicella aerolatum sp. nov., isolated from aerosols of e-waste dismantling site.</title>
        <authorList>
            <person name="Qin T."/>
        </authorList>
    </citation>
    <scope>NUCLEOTIDE SEQUENCE</scope>
    <source>
        <strain evidence="2">GB24</strain>
    </source>
</reference>
<dbReference type="Proteomes" id="UP001139311">
    <property type="component" value="Unassembled WGS sequence"/>
</dbReference>
<dbReference type="RefSeq" id="WP_226607595.1">
    <property type="nucleotide sequence ID" value="NZ_JAJAQI010000011.1"/>
</dbReference>
<comment type="caution">
    <text evidence="2">The sequence shown here is derived from an EMBL/GenBank/DDBJ whole genome shotgun (WGS) entry which is preliminary data.</text>
</comment>
<keyword evidence="3" id="KW-1185">Reference proteome</keyword>